<dbReference type="HOGENOM" id="CLU_2674363_0_0_1"/>
<gene>
    <name evidence="2" type="ORF">AMTR_s00004p00224650</name>
</gene>
<keyword evidence="3" id="KW-1185">Reference proteome</keyword>
<dbReference type="AlphaFoldDB" id="W1NE87"/>
<reference evidence="3" key="1">
    <citation type="journal article" date="2013" name="Science">
        <title>The Amborella genome and the evolution of flowering plants.</title>
        <authorList>
            <consortium name="Amborella Genome Project"/>
        </authorList>
    </citation>
    <scope>NUCLEOTIDE SEQUENCE [LARGE SCALE GENOMIC DNA]</scope>
</reference>
<evidence type="ECO:0000256" key="1">
    <source>
        <dbReference type="SAM" id="MobiDB-lite"/>
    </source>
</evidence>
<feature type="region of interest" description="Disordered" evidence="1">
    <location>
        <begin position="1"/>
        <end position="21"/>
    </location>
</feature>
<proteinExistence type="predicted"/>
<dbReference type="Proteomes" id="UP000017836">
    <property type="component" value="Unassembled WGS sequence"/>
</dbReference>
<accession>W1NE87</accession>
<sequence length="75" mass="8236">MPSQQCYDPIQKLHDGPGSSTLNSLSIKETLGFEDLLDEEDLEVDDESFGFLRFGRFGISGNVEACESEKSSEGC</sequence>
<protein>
    <submittedName>
        <fullName evidence="2">Uncharacterized protein</fullName>
    </submittedName>
</protein>
<dbReference type="Gramene" id="ERM93701">
    <property type="protein sequence ID" value="ERM93701"/>
    <property type="gene ID" value="AMTR_s00004p00224650"/>
</dbReference>
<evidence type="ECO:0000313" key="2">
    <source>
        <dbReference type="EMBL" id="ERM93701.1"/>
    </source>
</evidence>
<dbReference type="EMBL" id="KI397628">
    <property type="protein sequence ID" value="ERM93701.1"/>
    <property type="molecule type" value="Genomic_DNA"/>
</dbReference>
<name>W1NE87_AMBTC</name>
<evidence type="ECO:0000313" key="3">
    <source>
        <dbReference type="Proteomes" id="UP000017836"/>
    </source>
</evidence>
<organism evidence="2 3">
    <name type="scientific">Amborella trichopoda</name>
    <dbReference type="NCBI Taxonomy" id="13333"/>
    <lineage>
        <taxon>Eukaryota</taxon>
        <taxon>Viridiplantae</taxon>
        <taxon>Streptophyta</taxon>
        <taxon>Embryophyta</taxon>
        <taxon>Tracheophyta</taxon>
        <taxon>Spermatophyta</taxon>
        <taxon>Magnoliopsida</taxon>
        <taxon>Amborellales</taxon>
        <taxon>Amborellaceae</taxon>
        <taxon>Amborella</taxon>
    </lineage>
</organism>